<proteinExistence type="predicted"/>
<feature type="region of interest" description="Disordered" evidence="1">
    <location>
        <begin position="423"/>
        <end position="445"/>
    </location>
</feature>
<evidence type="ECO:0000313" key="2">
    <source>
        <dbReference type="EMBL" id="KAK2958098.1"/>
    </source>
</evidence>
<dbReference type="Gene3D" id="1.25.10.10">
    <property type="entry name" value="Leucine-rich Repeat Variant"/>
    <property type="match status" value="1"/>
</dbReference>
<dbReference type="InterPro" id="IPR016024">
    <property type="entry name" value="ARM-type_fold"/>
</dbReference>
<dbReference type="Gene3D" id="2.60.120.920">
    <property type="match status" value="1"/>
</dbReference>
<dbReference type="Proteomes" id="UP001281761">
    <property type="component" value="Unassembled WGS sequence"/>
</dbReference>
<keyword evidence="3" id="KW-1185">Reference proteome</keyword>
<protein>
    <recommendedName>
        <fullName evidence="4">B30.2/SPRY domain-containing protein</fullName>
    </recommendedName>
</protein>
<dbReference type="InterPro" id="IPR043136">
    <property type="entry name" value="B30.2/SPRY_sf"/>
</dbReference>
<comment type="caution">
    <text evidence="2">The sequence shown here is derived from an EMBL/GenBank/DDBJ whole genome shotgun (WGS) entry which is preliminary data.</text>
</comment>
<evidence type="ECO:0000313" key="3">
    <source>
        <dbReference type="Proteomes" id="UP001281761"/>
    </source>
</evidence>
<dbReference type="InterPro" id="IPR011989">
    <property type="entry name" value="ARM-like"/>
</dbReference>
<evidence type="ECO:0008006" key="4">
    <source>
        <dbReference type="Google" id="ProtNLM"/>
    </source>
</evidence>
<organism evidence="2 3">
    <name type="scientific">Blattamonas nauphoetae</name>
    <dbReference type="NCBI Taxonomy" id="2049346"/>
    <lineage>
        <taxon>Eukaryota</taxon>
        <taxon>Metamonada</taxon>
        <taxon>Preaxostyla</taxon>
        <taxon>Oxymonadida</taxon>
        <taxon>Blattamonas</taxon>
    </lineage>
</organism>
<feature type="compositionally biased region" description="Polar residues" evidence="1">
    <location>
        <begin position="435"/>
        <end position="445"/>
    </location>
</feature>
<dbReference type="SUPFAM" id="SSF48371">
    <property type="entry name" value="ARM repeat"/>
    <property type="match status" value="1"/>
</dbReference>
<dbReference type="EMBL" id="JARBJD010000041">
    <property type="protein sequence ID" value="KAK2958098.1"/>
    <property type="molecule type" value="Genomic_DNA"/>
</dbReference>
<name>A0ABQ9Y2Y0_9EUKA</name>
<feature type="region of interest" description="Disordered" evidence="1">
    <location>
        <begin position="347"/>
        <end position="389"/>
    </location>
</feature>
<accession>A0ABQ9Y2Y0</accession>
<sequence>MSYQTDSYGTYDSSITESNITDSTQPTVELMADGVFKAADIPNYIHVISNENPRQQTNHLQQILFALIQDREVANVLITEDFIVLLSEIIRDRRDENLIRIASMLLTSLVFSESETATAMTYSLVVSSLLTLSQTELSSCQTAATSCTIALAQSSQPFHQALLESKFLEDATVVLLDPEAAEDRKRSVLDIICAICKGDLDDVTNRQRLEKLIPALQLCSTQGSISLRKDAVWALFLFRKKGVYFPEQQNNLQQNETNPVDANLSRLTHYYGITPGLGLNIQRPVAPREASSRPISTHIGGTQQIGNVQSIIKQSMEMAMPSNRQFRTTGEKPRSKEYRRFQQQMNANMKAKREVSQTDSSISQEKPEGVKTAVGGNSPPPSFNESLNAEGFPEKYKNEHQKTDEKEIQKKAQALIQHRLANEREHSKRQPVPEQESQNASSLGFSLTDSLSLDSIRRPYAIPPNSKVIFPDNTIAEEQIVSKKTLRLTPGGQKLDLPLEETISRVTQRVDRHYSTVAVREVIMDGRWRCDMTFQYSKNSRMIGIVSTSLNIPVSYSPGDTKQSAGYYFDGSVVHNHEDHYGNQRWYDGDVVSIEVDMDATPRVAHFFVNGNQQPISIRGLPESIRFCALLYHEGTSLDLLCVREMQKSSVGQILGDEVIDWDD</sequence>
<reference evidence="2 3" key="1">
    <citation type="journal article" date="2022" name="bioRxiv">
        <title>Genomics of Preaxostyla Flagellates Illuminates Evolutionary Transitions and the Path Towards Mitochondrial Loss.</title>
        <authorList>
            <person name="Novak L.V.F."/>
            <person name="Treitli S.C."/>
            <person name="Pyrih J."/>
            <person name="Halakuc P."/>
            <person name="Pipaliya S.V."/>
            <person name="Vacek V."/>
            <person name="Brzon O."/>
            <person name="Soukal P."/>
            <person name="Eme L."/>
            <person name="Dacks J.B."/>
            <person name="Karnkowska A."/>
            <person name="Elias M."/>
            <person name="Hampl V."/>
        </authorList>
    </citation>
    <scope>NUCLEOTIDE SEQUENCE [LARGE SCALE GENOMIC DNA]</scope>
    <source>
        <strain evidence="2">NAU3</strain>
        <tissue evidence="2">Gut</tissue>
    </source>
</reference>
<evidence type="ECO:0000256" key="1">
    <source>
        <dbReference type="SAM" id="MobiDB-lite"/>
    </source>
</evidence>
<gene>
    <name evidence="2" type="ORF">BLNAU_7025</name>
</gene>